<evidence type="ECO:0000313" key="1">
    <source>
        <dbReference type="EMBL" id="GMN75690.1"/>
    </source>
</evidence>
<reference evidence="1" key="1">
    <citation type="submission" date="2023-07" db="EMBL/GenBank/DDBJ databases">
        <title>draft genome sequence of fig (Ficus carica).</title>
        <authorList>
            <person name="Takahashi T."/>
            <person name="Nishimura K."/>
        </authorList>
    </citation>
    <scope>NUCLEOTIDE SEQUENCE</scope>
</reference>
<accession>A0AA88EJ23</accession>
<dbReference type="EMBL" id="BTGU01020154">
    <property type="protein sequence ID" value="GMN75690.1"/>
    <property type="molecule type" value="Genomic_DNA"/>
</dbReference>
<proteinExistence type="predicted"/>
<protein>
    <submittedName>
        <fullName evidence="1">Uncharacterized protein</fullName>
    </submittedName>
</protein>
<name>A0AA88EJ23_FICCA</name>
<comment type="caution">
    <text evidence="1">The sequence shown here is derived from an EMBL/GenBank/DDBJ whole genome shotgun (WGS) entry which is preliminary data.</text>
</comment>
<dbReference type="Proteomes" id="UP001187192">
    <property type="component" value="Unassembled WGS sequence"/>
</dbReference>
<keyword evidence="2" id="KW-1185">Reference proteome</keyword>
<organism evidence="1 2">
    <name type="scientific">Ficus carica</name>
    <name type="common">Common fig</name>
    <dbReference type="NCBI Taxonomy" id="3494"/>
    <lineage>
        <taxon>Eukaryota</taxon>
        <taxon>Viridiplantae</taxon>
        <taxon>Streptophyta</taxon>
        <taxon>Embryophyta</taxon>
        <taxon>Tracheophyta</taxon>
        <taxon>Spermatophyta</taxon>
        <taxon>Magnoliopsida</taxon>
        <taxon>eudicotyledons</taxon>
        <taxon>Gunneridae</taxon>
        <taxon>Pentapetalae</taxon>
        <taxon>rosids</taxon>
        <taxon>fabids</taxon>
        <taxon>Rosales</taxon>
        <taxon>Moraceae</taxon>
        <taxon>Ficeae</taxon>
        <taxon>Ficus</taxon>
    </lineage>
</organism>
<evidence type="ECO:0000313" key="2">
    <source>
        <dbReference type="Proteomes" id="UP001187192"/>
    </source>
</evidence>
<sequence>MEKTGGEKDNMR</sequence>
<gene>
    <name evidence="1" type="ORF">TIFTF001_056262</name>
</gene>